<dbReference type="PANTHER" id="PTHR34474:SF2">
    <property type="entry name" value="SIGNAL TRANSDUCTION PROTEIN TRAP"/>
    <property type="match status" value="1"/>
</dbReference>
<evidence type="ECO:0000256" key="1">
    <source>
        <dbReference type="SAM" id="MobiDB-lite"/>
    </source>
</evidence>
<gene>
    <name evidence="3" type="ORF">GH741_16005</name>
</gene>
<feature type="domain" description="ABM" evidence="2">
    <location>
        <begin position="66"/>
        <end position="158"/>
    </location>
</feature>
<sequence>MKAFMTNGTLDYLTRIDKQHPNLSLFLMYDQDNTLAYYEDEGPTIFDTPREFEIIVSKGELKNDGFVVMNNIPVTDEGKPIFESQFKQRAGMIEDTPGFYALRVLRPTRGNKYVVMVQWKDSQSYQEWKNSEAFSKSHSKTTKAKEKPSYSAGPSYAINYHMVEDDEEDQF</sequence>
<dbReference type="InterPro" id="IPR011008">
    <property type="entry name" value="Dimeric_a/b-barrel"/>
</dbReference>
<dbReference type="Proteomes" id="UP000799092">
    <property type="component" value="Unassembled WGS sequence"/>
</dbReference>
<accession>A0A6A8DI11</accession>
<dbReference type="Pfam" id="PF03992">
    <property type="entry name" value="ABM"/>
    <property type="match status" value="1"/>
</dbReference>
<reference evidence="3" key="1">
    <citation type="submission" date="2019-11" db="EMBL/GenBank/DDBJ databases">
        <authorList>
            <person name="Li J."/>
        </authorList>
    </citation>
    <scope>NUCLEOTIDE SEQUENCE</scope>
    <source>
        <strain evidence="3">B6B</strain>
    </source>
</reference>
<keyword evidence="3" id="KW-0503">Monooxygenase</keyword>
<dbReference type="Gene3D" id="3.30.70.100">
    <property type="match status" value="1"/>
</dbReference>
<proteinExistence type="predicted"/>
<dbReference type="EMBL" id="WJNG01000014">
    <property type="protein sequence ID" value="MRH44146.1"/>
    <property type="molecule type" value="Genomic_DNA"/>
</dbReference>
<evidence type="ECO:0000313" key="3">
    <source>
        <dbReference type="EMBL" id="MRH44146.1"/>
    </source>
</evidence>
<evidence type="ECO:0000259" key="2">
    <source>
        <dbReference type="PROSITE" id="PS51725"/>
    </source>
</evidence>
<dbReference type="PANTHER" id="PTHR34474">
    <property type="entry name" value="SIGNAL TRANSDUCTION PROTEIN TRAP"/>
    <property type="match status" value="1"/>
</dbReference>
<evidence type="ECO:0000313" key="4">
    <source>
        <dbReference type="Proteomes" id="UP000799092"/>
    </source>
</evidence>
<name>A0A6A8DI11_9BACI</name>
<keyword evidence="4" id="KW-1185">Reference proteome</keyword>
<organism evidence="3 4">
    <name type="scientific">Aquibacillus halophilus</name>
    <dbReference type="NCBI Taxonomy" id="930132"/>
    <lineage>
        <taxon>Bacteria</taxon>
        <taxon>Bacillati</taxon>
        <taxon>Bacillota</taxon>
        <taxon>Bacilli</taxon>
        <taxon>Bacillales</taxon>
        <taxon>Bacillaceae</taxon>
        <taxon>Aquibacillus</taxon>
    </lineage>
</organism>
<dbReference type="InterPro" id="IPR050404">
    <property type="entry name" value="Heme-degrading_MO"/>
</dbReference>
<dbReference type="SUPFAM" id="SSF54909">
    <property type="entry name" value="Dimeric alpha+beta barrel"/>
    <property type="match status" value="1"/>
</dbReference>
<feature type="region of interest" description="Disordered" evidence="1">
    <location>
        <begin position="130"/>
        <end position="153"/>
    </location>
</feature>
<dbReference type="InterPro" id="IPR007138">
    <property type="entry name" value="ABM_dom"/>
</dbReference>
<dbReference type="GO" id="GO:0004497">
    <property type="term" value="F:monooxygenase activity"/>
    <property type="evidence" value="ECO:0007669"/>
    <property type="project" value="UniProtKB-KW"/>
</dbReference>
<dbReference type="RefSeq" id="WP_153737761.1">
    <property type="nucleotide sequence ID" value="NZ_WJNG01000014.1"/>
</dbReference>
<keyword evidence="3" id="KW-0560">Oxidoreductase</keyword>
<comment type="caution">
    <text evidence="3">The sequence shown here is derived from an EMBL/GenBank/DDBJ whole genome shotgun (WGS) entry which is preliminary data.</text>
</comment>
<dbReference type="PROSITE" id="PS51725">
    <property type="entry name" value="ABM"/>
    <property type="match status" value="1"/>
</dbReference>
<dbReference type="OrthoDB" id="2352283at2"/>
<protein>
    <submittedName>
        <fullName evidence="3">Antibiotic biosynthesis monooxygenase</fullName>
    </submittedName>
</protein>
<dbReference type="AlphaFoldDB" id="A0A6A8DI11"/>